<evidence type="ECO:0000313" key="3">
    <source>
        <dbReference type="Proteomes" id="UP000664832"/>
    </source>
</evidence>
<keyword evidence="3" id="KW-1185">Reference proteome</keyword>
<feature type="domain" description="Glycosyl transferase family 1" evidence="1">
    <location>
        <begin position="228"/>
        <end position="386"/>
    </location>
</feature>
<evidence type="ECO:0000259" key="1">
    <source>
        <dbReference type="Pfam" id="PF00534"/>
    </source>
</evidence>
<organism evidence="2 3">
    <name type="scientific">Candidatus Enterococcus courvalinii</name>
    <dbReference type="NCBI Taxonomy" id="2815329"/>
    <lineage>
        <taxon>Bacteria</taxon>
        <taxon>Bacillati</taxon>
        <taxon>Bacillota</taxon>
        <taxon>Bacilli</taxon>
        <taxon>Lactobacillales</taxon>
        <taxon>Enterococcaceae</taxon>
        <taxon>Enterococcus</taxon>
    </lineage>
</organism>
<gene>
    <name evidence="2" type="ORF">JZO71_01575</name>
</gene>
<comment type="caution">
    <text evidence="2">The sequence shown here is derived from an EMBL/GenBank/DDBJ whole genome shotgun (WGS) entry which is preliminary data.</text>
</comment>
<dbReference type="PANTHER" id="PTHR45947:SF14">
    <property type="entry name" value="SLL1723 PROTEIN"/>
    <property type="match status" value="1"/>
</dbReference>
<reference evidence="2 3" key="1">
    <citation type="submission" date="2021-03" db="EMBL/GenBank/DDBJ databases">
        <title>Enterococcal diversity collection.</title>
        <authorList>
            <person name="Gilmore M.S."/>
            <person name="Schwartzman J."/>
            <person name="Van Tyne D."/>
            <person name="Martin M."/>
            <person name="Earl A.M."/>
            <person name="Manson A.L."/>
            <person name="Straub T."/>
            <person name="Salamzade R."/>
            <person name="Saavedra J."/>
            <person name="Lebreton F."/>
            <person name="Prichula J."/>
            <person name="Schaufler K."/>
            <person name="Gaca A."/>
            <person name="Sgardioli B."/>
            <person name="Wagenaar J."/>
            <person name="Strong T."/>
        </authorList>
    </citation>
    <scope>NUCLEOTIDE SEQUENCE [LARGE SCALE GENOMIC DNA]</scope>
    <source>
        <strain evidence="2 3">MSG2901</strain>
    </source>
</reference>
<name>A0ABS3HX13_9ENTE</name>
<dbReference type="PANTHER" id="PTHR45947">
    <property type="entry name" value="SULFOQUINOVOSYL TRANSFERASE SQD2"/>
    <property type="match status" value="1"/>
</dbReference>
<dbReference type="EMBL" id="JAFLWI010000002">
    <property type="protein sequence ID" value="MBO0481012.1"/>
    <property type="molecule type" value="Genomic_DNA"/>
</dbReference>
<dbReference type="InterPro" id="IPR001296">
    <property type="entry name" value="Glyco_trans_1"/>
</dbReference>
<dbReference type="RefSeq" id="WP_206897843.1">
    <property type="nucleotide sequence ID" value="NZ_JAFLWI010000002.1"/>
</dbReference>
<proteinExistence type="predicted"/>
<dbReference type="SUPFAM" id="SSF53756">
    <property type="entry name" value="UDP-Glycosyltransferase/glycogen phosphorylase"/>
    <property type="match status" value="1"/>
</dbReference>
<dbReference type="InterPro" id="IPR050194">
    <property type="entry name" value="Glycosyltransferase_grp1"/>
</dbReference>
<dbReference type="Gene3D" id="3.40.50.2000">
    <property type="entry name" value="Glycogen Phosphorylase B"/>
    <property type="match status" value="2"/>
</dbReference>
<protein>
    <submittedName>
        <fullName evidence="2">Glycosyltransferase</fullName>
    </submittedName>
</protein>
<sequence>MKYLIILNKKFPFQTGESFLENEMKEIPQDFDRILLFPIHAVRGEEPTRKITRKNVTFFSVNQREFQYRKIKIGLKAGFKTPFSKIKQRTWSQKFDQLVDDLIVQEVTPKIISQLAAFSIKSEDEIVIYSYWLHTTASIAVKLKEYFSREGCKNLAISRAHGFDIYQERKKNQFLPSREYLMENLDFVLPISENGATYLKQRFTNQQQKIFVSKLGTYHQGLNVPSTDQRFRILTVSRMIPLKRLELLIDALSRWQVTNVSWTHIGDGPERKKIEARAQEKLAQIDFECLGYRANQEVYQYYQNNPVDVFINISSTEGIPVSIMEAISFGVPVVATDVGGTSEVVINQENGYLIPSNFSSDILLQCLERIKNQSVTDQQRLRTAAKLFWQKNYQAQTNYHHFYQKIAKELADA</sequence>
<evidence type="ECO:0000313" key="2">
    <source>
        <dbReference type="EMBL" id="MBO0481012.1"/>
    </source>
</evidence>
<accession>A0ABS3HX13</accession>
<dbReference type="Pfam" id="PF00534">
    <property type="entry name" value="Glycos_transf_1"/>
    <property type="match status" value="1"/>
</dbReference>
<dbReference type="Proteomes" id="UP000664832">
    <property type="component" value="Unassembled WGS sequence"/>
</dbReference>